<reference evidence="6" key="1">
    <citation type="submission" date="2016-08" db="EMBL/GenBank/DDBJ databases">
        <authorList>
            <person name="Merda D."/>
            <person name="Briand M."/>
            <person name="Taghouti G."/>
            <person name="Carrere S."/>
            <person name="Gouzy J."/>
            <person name="Portier P."/>
            <person name="Jacques M.-A."/>
            <person name="Fischer-Le Saux M."/>
        </authorList>
    </citation>
    <scope>NUCLEOTIDE SEQUENCE [LARGE SCALE GENOMIC DNA]</scope>
    <source>
        <strain evidence="6">CFBP1156</strain>
    </source>
</reference>
<dbReference type="PANTHER" id="PTHR43436:SF1">
    <property type="entry name" value="TRANSCRIPTIONAL REGULATORY PROTEIN"/>
    <property type="match status" value="1"/>
</dbReference>
<dbReference type="EMBL" id="MDEG01000005">
    <property type="protein sequence ID" value="PPU98256.1"/>
    <property type="molecule type" value="Genomic_DNA"/>
</dbReference>
<dbReference type="PANTHER" id="PTHR43436">
    <property type="entry name" value="ARAC-FAMILY TRANSCRIPTIONAL REGULATOR"/>
    <property type="match status" value="1"/>
</dbReference>
<keyword evidence="6" id="KW-1185">Reference proteome</keyword>
<accession>A0A2S7EYN6</accession>
<sequence>MTLLTDIAQLIARHALPDSAVEPLDGLRLIHATAPTAPSHTLCAPTFALVAQGSKRTVLGHQIFNYVAGEYLVASVDLPISGHVVQASAQAPYLAMTVTLDPAAIASLLLEDADPPMDMRGPGIGVSVASQDLLEVVRRLLRLVEQRQDIPVLAPMFRRELLWRLLAGEHGAMVREIGLADSRLARISRAIAWIRDHYAQGLEGETLAEAAGMSPSSFYRHFRSITGMSPLQFQKQIRLQDARARLLGGAPDVASVGFAVGYDSPSQFSREYARLFGAPPGLDAKRRRETGGLEPGLP</sequence>
<dbReference type="GO" id="GO:0003700">
    <property type="term" value="F:DNA-binding transcription factor activity"/>
    <property type="evidence" value="ECO:0007669"/>
    <property type="project" value="InterPro"/>
</dbReference>
<evidence type="ECO:0000313" key="6">
    <source>
        <dbReference type="Proteomes" id="UP000238261"/>
    </source>
</evidence>
<dbReference type="PROSITE" id="PS00041">
    <property type="entry name" value="HTH_ARAC_FAMILY_1"/>
    <property type="match status" value="1"/>
</dbReference>
<name>A0A2S7EYN6_9XANT</name>
<dbReference type="Pfam" id="PF06719">
    <property type="entry name" value="AraC_N"/>
    <property type="match status" value="1"/>
</dbReference>
<evidence type="ECO:0000256" key="2">
    <source>
        <dbReference type="ARBA" id="ARBA00023125"/>
    </source>
</evidence>
<dbReference type="InterPro" id="IPR018062">
    <property type="entry name" value="HTH_AraC-typ_CS"/>
</dbReference>
<gene>
    <name evidence="5" type="ORF">XhyaCFBP1156_07900</name>
</gene>
<evidence type="ECO:0000256" key="3">
    <source>
        <dbReference type="ARBA" id="ARBA00023163"/>
    </source>
</evidence>
<keyword evidence="3" id="KW-0804">Transcription</keyword>
<feature type="domain" description="HTH araC/xylS-type" evidence="4">
    <location>
        <begin position="188"/>
        <end position="286"/>
    </location>
</feature>
<proteinExistence type="predicted"/>
<protein>
    <submittedName>
        <fullName evidence="5">AraC family transcriptional regulator</fullName>
    </submittedName>
</protein>
<dbReference type="Gene3D" id="1.10.10.60">
    <property type="entry name" value="Homeodomain-like"/>
    <property type="match status" value="2"/>
</dbReference>
<evidence type="ECO:0000256" key="1">
    <source>
        <dbReference type="ARBA" id="ARBA00023015"/>
    </source>
</evidence>
<dbReference type="Proteomes" id="UP000238261">
    <property type="component" value="Unassembled WGS sequence"/>
</dbReference>
<keyword evidence="2" id="KW-0238">DNA-binding</keyword>
<dbReference type="AlphaFoldDB" id="A0A2S7EYN6"/>
<organism evidence="5 6">
    <name type="scientific">Xanthomonas hyacinthi</name>
    <dbReference type="NCBI Taxonomy" id="56455"/>
    <lineage>
        <taxon>Bacteria</taxon>
        <taxon>Pseudomonadati</taxon>
        <taxon>Pseudomonadota</taxon>
        <taxon>Gammaproteobacteria</taxon>
        <taxon>Lysobacterales</taxon>
        <taxon>Lysobacteraceae</taxon>
        <taxon>Xanthomonas</taxon>
    </lineage>
</organism>
<dbReference type="RefSeq" id="WP_104558389.1">
    <property type="nucleotide sequence ID" value="NZ_CP043476.1"/>
</dbReference>
<dbReference type="SUPFAM" id="SSF46689">
    <property type="entry name" value="Homeodomain-like"/>
    <property type="match status" value="2"/>
</dbReference>
<keyword evidence="1" id="KW-0805">Transcription regulation</keyword>
<dbReference type="GO" id="GO:0043565">
    <property type="term" value="F:sequence-specific DNA binding"/>
    <property type="evidence" value="ECO:0007669"/>
    <property type="project" value="InterPro"/>
</dbReference>
<dbReference type="InterPro" id="IPR018060">
    <property type="entry name" value="HTH_AraC"/>
</dbReference>
<evidence type="ECO:0000313" key="5">
    <source>
        <dbReference type="EMBL" id="PPU98256.1"/>
    </source>
</evidence>
<dbReference type="SMART" id="SM00342">
    <property type="entry name" value="HTH_ARAC"/>
    <property type="match status" value="1"/>
</dbReference>
<dbReference type="InterPro" id="IPR009057">
    <property type="entry name" value="Homeodomain-like_sf"/>
</dbReference>
<dbReference type="OrthoDB" id="34150at2"/>
<comment type="caution">
    <text evidence="5">The sequence shown here is derived from an EMBL/GenBank/DDBJ whole genome shotgun (WGS) entry which is preliminary data.</text>
</comment>
<evidence type="ECO:0000259" key="4">
    <source>
        <dbReference type="PROSITE" id="PS01124"/>
    </source>
</evidence>
<dbReference type="InterPro" id="IPR009594">
    <property type="entry name" value="Tscrpt_reg_HTH_AraC_N"/>
</dbReference>
<dbReference type="PROSITE" id="PS01124">
    <property type="entry name" value="HTH_ARAC_FAMILY_2"/>
    <property type="match status" value="1"/>
</dbReference>
<dbReference type="Pfam" id="PF12833">
    <property type="entry name" value="HTH_18"/>
    <property type="match status" value="1"/>
</dbReference>